<reference evidence="3" key="1">
    <citation type="journal article" date="2011" name="Science">
        <title>The plant cell wall-decomposing machinery underlies the functional diversity of forest fungi.</title>
        <authorList>
            <person name="Eastwood D.C."/>
            <person name="Floudas D."/>
            <person name="Binder M."/>
            <person name="Majcherczyk A."/>
            <person name="Schneider P."/>
            <person name="Aerts A."/>
            <person name="Asiegbu F.O."/>
            <person name="Baker S.E."/>
            <person name="Barry K."/>
            <person name="Bendiksby M."/>
            <person name="Blumentritt M."/>
            <person name="Coutinho P.M."/>
            <person name="Cullen D."/>
            <person name="de Vries R.P."/>
            <person name="Gathman A."/>
            <person name="Goodell B."/>
            <person name="Henrissat B."/>
            <person name="Ihrmark K."/>
            <person name="Kauserud H."/>
            <person name="Kohler A."/>
            <person name="LaButti K."/>
            <person name="Lapidus A."/>
            <person name="Lavin J.L."/>
            <person name="Lee Y.-H."/>
            <person name="Lindquist E."/>
            <person name="Lilly W."/>
            <person name="Lucas S."/>
            <person name="Morin E."/>
            <person name="Murat C."/>
            <person name="Oguiza J.A."/>
            <person name="Park J."/>
            <person name="Pisabarro A.G."/>
            <person name="Riley R."/>
            <person name="Rosling A."/>
            <person name="Salamov A."/>
            <person name="Schmidt O."/>
            <person name="Schmutz J."/>
            <person name="Skrede I."/>
            <person name="Stenlid J."/>
            <person name="Wiebenga A."/>
            <person name="Xie X."/>
            <person name="Kuees U."/>
            <person name="Hibbett D.S."/>
            <person name="Hoffmeister D."/>
            <person name="Hoegberg N."/>
            <person name="Martin F."/>
            <person name="Grigoriev I.V."/>
            <person name="Watkinson S.C."/>
        </authorList>
    </citation>
    <scope>NUCLEOTIDE SEQUENCE [LARGE SCALE GENOMIC DNA]</scope>
    <source>
        <strain evidence="3">strain S7.3</strain>
    </source>
</reference>
<keyword evidence="3" id="KW-1185">Reference proteome</keyword>
<dbReference type="AlphaFoldDB" id="F8Q7B8"/>
<evidence type="ECO:0000313" key="3">
    <source>
        <dbReference type="Proteomes" id="UP000008063"/>
    </source>
</evidence>
<name>F8Q7B8_SERL3</name>
<feature type="region of interest" description="Disordered" evidence="1">
    <location>
        <begin position="1"/>
        <end position="37"/>
    </location>
</feature>
<proteinExistence type="predicted"/>
<dbReference type="EMBL" id="GL945485">
    <property type="protein sequence ID" value="EGN95456.1"/>
    <property type="molecule type" value="Genomic_DNA"/>
</dbReference>
<dbReference type="InParanoid" id="F8Q7B8"/>
<evidence type="ECO:0000256" key="1">
    <source>
        <dbReference type="SAM" id="MobiDB-lite"/>
    </source>
</evidence>
<dbReference type="OrthoDB" id="3259825at2759"/>
<feature type="compositionally biased region" description="Polar residues" evidence="1">
    <location>
        <begin position="96"/>
        <end position="105"/>
    </location>
</feature>
<dbReference type="HOGENOM" id="CLU_129948_0_0_1"/>
<feature type="region of interest" description="Disordered" evidence="1">
    <location>
        <begin position="93"/>
        <end position="118"/>
    </location>
</feature>
<protein>
    <submittedName>
        <fullName evidence="2">Uncharacterized protein</fullName>
    </submittedName>
</protein>
<sequence>MYAGENRNPNTFVSEAGGDVAGNGSHEAPSPSDGGGAALELIEMANGETIWSIVNGLRDDDVDSIYANRTSFASEYSTRENGDGVQVFVREHARSTSKGSNTSFLSRKKPHLGKSRPDTKVFYSSSTQIGRLIENLSQGMDSGSFNFVPNLPPGHSTPSSFHSDTDMHWTVEERLEHMLGSMKNP</sequence>
<dbReference type="Proteomes" id="UP000008063">
    <property type="component" value="Unassembled WGS sequence"/>
</dbReference>
<accession>F8Q7B8</accession>
<gene>
    <name evidence="2" type="ORF">SERLA73DRAFT_60019</name>
</gene>
<evidence type="ECO:0000313" key="2">
    <source>
        <dbReference type="EMBL" id="EGN95456.1"/>
    </source>
</evidence>
<organism evidence="3">
    <name type="scientific">Serpula lacrymans var. lacrymans (strain S7.3)</name>
    <name type="common">Dry rot fungus</name>
    <dbReference type="NCBI Taxonomy" id="936435"/>
    <lineage>
        <taxon>Eukaryota</taxon>
        <taxon>Fungi</taxon>
        <taxon>Dikarya</taxon>
        <taxon>Basidiomycota</taxon>
        <taxon>Agaricomycotina</taxon>
        <taxon>Agaricomycetes</taxon>
        <taxon>Agaricomycetidae</taxon>
        <taxon>Boletales</taxon>
        <taxon>Coniophorineae</taxon>
        <taxon>Serpulaceae</taxon>
        <taxon>Serpula</taxon>
    </lineage>
</organism>